<feature type="binding site" evidence="9">
    <location>
        <begin position="42"/>
        <end position="43"/>
    </location>
    <ligand>
        <name>substrate</name>
    </ligand>
</feature>
<protein>
    <recommendedName>
        <fullName evidence="9">Acetylglutamate kinase</fullName>
        <ecNumber evidence="9">2.7.2.8</ecNumber>
    </recommendedName>
    <alternativeName>
        <fullName evidence="9">N-acetyl-L-glutamate 5-phosphotransferase</fullName>
    </alternativeName>
    <alternativeName>
        <fullName evidence="9">NAG kinase</fullName>
        <shortName evidence="9">NAGK</shortName>
    </alternativeName>
</protein>
<evidence type="ECO:0000256" key="3">
    <source>
        <dbReference type="ARBA" id="ARBA00022605"/>
    </source>
</evidence>
<dbReference type="HAMAP" id="MF_00082">
    <property type="entry name" value="ArgB"/>
    <property type="match status" value="1"/>
</dbReference>
<keyword evidence="2 9" id="KW-0055">Arginine biosynthesis</keyword>
<dbReference type="UniPathway" id="UPA00068">
    <property type="reaction ID" value="UER00107"/>
</dbReference>
<evidence type="ECO:0000313" key="12">
    <source>
        <dbReference type="Proteomes" id="UP000215027"/>
    </source>
</evidence>
<dbReference type="Proteomes" id="UP000215027">
    <property type="component" value="Chromosome I"/>
</dbReference>
<evidence type="ECO:0000256" key="7">
    <source>
        <dbReference type="ARBA" id="ARBA00022840"/>
    </source>
</evidence>
<evidence type="ECO:0000256" key="9">
    <source>
        <dbReference type="HAMAP-Rule" id="MF_00082"/>
    </source>
</evidence>
<evidence type="ECO:0000313" key="11">
    <source>
        <dbReference type="EMBL" id="CUS04823.2"/>
    </source>
</evidence>
<dbReference type="CDD" id="cd04238">
    <property type="entry name" value="AAK_NAGK-like"/>
    <property type="match status" value="1"/>
</dbReference>
<keyword evidence="6 9" id="KW-0418">Kinase</keyword>
<dbReference type="Gene3D" id="3.40.1160.10">
    <property type="entry name" value="Acetylglutamate kinase-like"/>
    <property type="match status" value="1"/>
</dbReference>
<evidence type="ECO:0000256" key="2">
    <source>
        <dbReference type="ARBA" id="ARBA00022571"/>
    </source>
</evidence>
<dbReference type="SUPFAM" id="SSF53633">
    <property type="entry name" value="Carbamate kinase-like"/>
    <property type="match status" value="1"/>
</dbReference>
<dbReference type="GO" id="GO:0005737">
    <property type="term" value="C:cytoplasm"/>
    <property type="evidence" value="ECO:0007669"/>
    <property type="project" value="UniProtKB-SubCell"/>
</dbReference>
<evidence type="ECO:0000256" key="1">
    <source>
        <dbReference type="ARBA" id="ARBA00004828"/>
    </source>
</evidence>
<dbReference type="Pfam" id="PF00696">
    <property type="entry name" value="AA_kinase"/>
    <property type="match status" value="1"/>
</dbReference>
<comment type="pathway">
    <text evidence="1 9">Amino-acid biosynthesis; L-arginine biosynthesis; N(2)-acetyl-L-ornithine from L-glutamate: step 2/4.</text>
</comment>
<dbReference type="InterPro" id="IPR036393">
    <property type="entry name" value="AceGlu_kinase-like_sf"/>
</dbReference>
<dbReference type="InterPro" id="IPR001048">
    <property type="entry name" value="Asp/Glu/Uridylate_kinase"/>
</dbReference>
<feature type="domain" description="Aspartate/glutamate/uridylate kinase" evidence="10">
    <location>
        <begin position="1"/>
        <end position="237"/>
    </location>
</feature>
<keyword evidence="4 9" id="KW-0808">Transferase</keyword>
<dbReference type="GO" id="GO:0003991">
    <property type="term" value="F:acetylglutamate kinase activity"/>
    <property type="evidence" value="ECO:0007669"/>
    <property type="project" value="UniProtKB-UniRule"/>
</dbReference>
<evidence type="ECO:0000256" key="4">
    <source>
        <dbReference type="ARBA" id="ARBA00022679"/>
    </source>
</evidence>
<comment type="similarity">
    <text evidence="9">Belongs to the acetylglutamate kinase family. ArgB subfamily.</text>
</comment>
<dbReference type="PIRSF" id="PIRSF000728">
    <property type="entry name" value="NAGK"/>
    <property type="match status" value="1"/>
</dbReference>
<reference evidence="11" key="1">
    <citation type="submission" date="2016-01" db="EMBL/GenBank/DDBJ databases">
        <authorList>
            <person name="Mcilroy J.S."/>
            <person name="Karst M S."/>
            <person name="Albertsen M."/>
        </authorList>
    </citation>
    <scope>NUCLEOTIDE SEQUENCE</scope>
    <source>
        <strain evidence="11">Cfx-K</strain>
    </source>
</reference>
<comment type="subcellular location">
    <subcellularLocation>
        <location evidence="9">Cytoplasm</location>
    </subcellularLocation>
</comment>
<keyword evidence="7 9" id="KW-0067">ATP-binding</keyword>
<keyword evidence="12" id="KW-1185">Reference proteome</keyword>
<dbReference type="EMBL" id="LN890655">
    <property type="protein sequence ID" value="CUS04823.2"/>
    <property type="molecule type" value="Genomic_DNA"/>
</dbReference>
<dbReference type="OrthoDB" id="9803155at2"/>
<comment type="catalytic activity">
    <reaction evidence="8 9">
        <text>N-acetyl-L-glutamate + ATP = N-acetyl-L-glutamyl 5-phosphate + ADP</text>
        <dbReference type="Rhea" id="RHEA:14629"/>
        <dbReference type="ChEBI" id="CHEBI:30616"/>
        <dbReference type="ChEBI" id="CHEBI:44337"/>
        <dbReference type="ChEBI" id="CHEBI:57936"/>
        <dbReference type="ChEBI" id="CHEBI:456216"/>
        <dbReference type="EC" id="2.7.2.8"/>
    </reaction>
</comment>
<dbReference type="PANTHER" id="PTHR23342">
    <property type="entry name" value="N-ACETYLGLUTAMATE SYNTHASE"/>
    <property type="match status" value="1"/>
</dbReference>
<gene>
    <name evidence="9 11" type="primary">argB</name>
    <name evidence="11" type="ORF">CFX0092_A2945</name>
</gene>
<dbReference type="KEGG" id="pbf:CFX0092_A2945"/>
<organism evidence="11 12">
    <name type="scientific">Candidatus Promineifilum breve</name>
    <dbReference type="NCBI Taxonomy" id="1806508"/>
    <lineage>
        <taxon>Bacteria</taxon>
        <taxon>Bacillati</taxon>
        <taxon>Chloroflexota</taxon>
        <taxon>Ardenticatenia</taxon>
        <taxon>Candidatus Promineifilales</taxon>
        <taxon>Candidatus Promineifilaceae</taxon>
        <taxon>Candidatus Promineifilum</taxon>
    </lineage>
</organism>
<dbReference type="InterPro" id="IPR004662">
    <property type="entry name" value="AcgluKinase_fam"/>
</dbReference>
<dbReference type="PANTHER" id="PTHR23342:SF0">
    <property type="entry name" value="N-ACETYLGLUTAMATE SYNTHASE, MITOCHONDRIAL"/>
    <property type="match status" value="1"/>
</dbReference>
<feature type="site" description="Transition state stabilizer" evidence="9">
    <location>
        <position position="218"/>
    </location>
</feature>
<keyword evidence="9" id="KW-0963">Cytoplasm</keyword>
<dbReference type="EC" id="2.7.2.8" evidence="9"/>
<comment type="function">
    <text evidence="9">Catalyzes the ATP-dependent phosphorylation of N-acetyl-L-glutamate.</text>
</comment>
<evidence type="ECO:0000256" key="6">
    <source>
        <dbReference type="ARBA" id="ARBA00022777"/>
    </source>
</evidence>
<proteinExistence type="inferred from homology"/>
<feature type="site" description="Transition state stabilizer" evidence="9">
    <location>
        <position position="6"/>
    </location>
</feature>
<keyword evidence="3 9" id="KW-0028">Amino-acid biosynthesis</keyword>
<feature type="binding site" evidence="9">
    <location>
        <position position="159"/>
    </location>
    <ligand>
        <name>substrate</name>
    </ligand>
</feature>
<feature type="binding site" evidence="9">
    <location>
        <position position="64"/>
    </location>
    <ligand>
        <name>substrate</name>
    </ligand>
</feature>
<evidence type="ECO:0000259" key="10">
    <source>
        <dbReference type="Pfam" id="PF00696"/>
    </source>
</evidence>
<dbReference type="InterPro" id="IPR037528">
    <property type="entry name" value="ArgB"/>
</dbReference>
<dbReference type="GO" id="GO:0005524">
    <property type="term" value="F:ATP binding"/>
    <property type="evidence" value="ECO:0007669"/>
    <property type="project" value="UniProtKB-UniRule"/>
</dbReference>
<name>A0A170PIF8_9CHLR</name>
<dbReference type="AlphaFoldDB" id="A0A170PIF8"/>
<dbReference type="NCBIfam" id="TIGR00761">
    <property type="entry name" value="argB"/>
    <property type="match status" value="1"/>
</dbReference>
<accession>A0A170PIF8</accession>
<keyword evidence="5 9" id="KW-0547">Nucleotide-binding</keyword>
<sequence length="251" mass="25661">MTRVIKIGGNEMNKPGFLDELARQIAALQAAENEPLIVVHGGGQEIAALQARLGIEPVKVDGLRVTDAESLAVAQMVLSGHTNKAIVVALLAAGLDAVGFSGVDGGLLRCRRKSHPTADLGLVGEIVHVRATMLRHFIDHGILPVISPISLGEDGLTYNVNADEAAGAIAGALSAGVLDFVSNVPGVLQAGVIVRQLSSGQAEALIRDGIVTDGMIPKVRTALAAVGRGVPRVRIVDLAGLSSGGGTVFSG</sequence>
<evidence type="ECO:0000256" key="8">
    <source>
        <dbReference type="ARBA" id="ARBA00048141"/>
    </source>
</evidence>
<evidence type="ECO:0000256" key="5">
    <source>
        <dbReference type="ARBA" id="ARBA00022741"/>
    </source>
</evidence>
<dbReference type="GO" id="GO:0042450">
    <property type="term" value="P:L-arginine biosynthetic process via ornithine"/>
    <property type="evidence" value="ECO:0007669"/>
    <property type="project" value="UniProtKB-UniRule"/>
</dbReference>